<evidence type="ECO:0000313" key="3">
    <source>
        <dbReference type="EMBL" id="MBP0437187.1"/>
    </source>
</evidence>
<dbReference type="EC" id="1.1.1.47" evidence="3"/>
<dbReference type="InterPro" id="IPR036291">
    <property type="entry name" value="NAD(P)-bd_dom_sf"/>
</dbReference>
<organism evidence="3 4">
    <name type="scientific">Tianweitania sediminis</name>
    <dbReference type="NCBI Taxonomy" id="1502156"/>
    <lineage>
        <taxon>Bacteria</taxon>
        <taxon>Pseudomonadati</taxon>
        <taxon>Pseudomonadota</taxon>
        <taxon>Alphaproteobacteria</taxon>
        <taxon>Hyphomicrobiales</taxon>
        <taxon>Phyllobacteriaceae</taxon>
        <taxon>Tianweitania</taxon>
    </lineage>
</organism>
<reference evidence="3" key="1">
    <citation type="submission" date="2021-03" db="EMBL/GenBank/DDBJ databases">
        <title>Genome sequencing and assembly of Tianweitania sediminis.</title>
        <authorList>
            <person name="Chhetri G."/>
        </authorList>
    </citation>
    <scope>NUCLEOTIDE SEQUENCE</scope>
    <source>
        <strain evidence="3">Z8</strain>
    </source>
</reference>
<dbReference type="SUPFAM" id="SSF51735">
    <property type="entry name" value="NAD(P)-binding Rossmann-fold domains"/>
    <property type="match status" value="1"/>
</dbReference>
<name>A0A8J7R4D1_9HYPH</name>
<sequence>MDKGKVALVAGGSRGIGTAVARRLARDGLAVAVGYRNSASEAEAIAHDIEAAGGRAFAVQGDVGRDGDPARMVDETVQRFGPLDVLVNTAGIGPYRALDAVDEAYIRAMFDTNVTGAIMLTKAAAAVMREGGRIVQVSSRLAYSPIPTSTVYAASKAAVQAMVHGFAKELGPRGITVNAVAPGVIETDMTTKIIAERGDQIRATTPLGRTGQPDDIAGIVAFLASNDAGWITGRTILADGGMT</sequence>
<comment type="caution">
    <text evidence="3">The sequence shown here is derived from an EMBL/GenBank/DDBJ whole genome shotgun (WGS) entry which is preliminary data.</text>
</comment>
<dbReference type="PROSITE" id="PS00061">
    <property type="entry name" value="ADH_SHORT"/>
    <property type="match status" value="1"/>
</dbReference>
<comment type="similarity">
    <text evidence="1">Belongs to the short-chain dehydrogenases/reductases (SDR) family.</text>
</comment>
<dbReference type="Proteomes" id="UP000666240">
    <property type="component" value="Unassembled WGS sequence"/>
</dbReference>
<dbReference type="Pfam" id="PF13561">
    <property type="entry name" value="adh_short_C2"/>
    <property type="match status" value="1"/>
</dbReference>
<accession>A0A8J7R4D1</accession>
<dbReference type="PANTHER" id="PTHR43639:SF1">
    <property type="entry name" value="SHORT-CHAIN DEHYDROGENASE_REDUCTASE FAMILY PROTEIN"/>
    <property type="match status" value="1"/>
</dbReference>
<dbReference type="PRINTS" id="PR00081">
    <property type="entry name" value="GDHRDH"/>
</dbReference>
<protein>
    <submittedName>
        <fullName evidence="3">Glucose 1-dehydrogenase</fullName>
        <ecNumber evidence="3">1.1.1.47</ecNumber>
    </submittedName>
</protein>
<dbReference type="PANTHER" id="PTHR43639">
    <property type="entry name" value="OXIDOREDUCTASE, SHORT-CHAIN DEHYDROGENASE/REDUCTASE FAMILY (AFU_ORTHOLOGUE AFUA_5G02870)"/>
    <property type="match status" value="1"/>
</dbReference>
<evidence type="ECO:0000256" key="1">
    <source>
        <dbReference type="ARBA" id="ARBA00006484"/>
    </source>
</evidence>
<dbReference type="InterPro" id="IPR020904">
    <property type="entry name" value="Sc_DH/Rdtase_CS"/>
</dbReference>
<dbReference type="GO" id="GO:0047936">
    <property type="term" value="F:glucose 1-dehydrogenase [NAD(P)+] activity"/>
    <property type="evidence" value="ECO:0007669"/>
    <property type="project" value="UniProtKB-EC"/>
</dbReference>
<dbReference type="NCBIfam" id="NF005559">
    <property type="entry name" value="PRK07231.1"/>
    <property type="match status" value="1"/>
</dbReference>
<dbReference type="PRINTS" id="PR00080">
    <property type="entry name" value="SDRFAMILY"/>
</dbReference>
<dbReference type="FunFam" id="3.40.50.720:FF:000084">
    <property type="entry name" value="Short-chain dehydrogenase reductase"/>
    <property type="match status" value="1"/>
</dbReference>
<gene>
    <name evidence="3" type="ORF">J5Y06_00795</name>
</gene>
<evidence type="ECO:0000256" key="2">
    <source>
        <dbReference type="ARBA" id="ARBA00023002"/>
    </source>
</evidence>
<evidence type="ECO:0000313" key="4">
    <source>
        <dbReference type="Proteomes" id="UP000666240"/>
    </source>
</evidence>
<dbReference type="RefSeq" id="WP_209333220.1">
    <property type="nucleotide sequence ID" value="NZ_JAGIYY010000001.1"/>
</dbReference>
<keyword evidence="2 3" id="KW-0560">Oxidoreductase</keyword>
<keyword evidence="4" id="KW-1185">Reference proteome</keyword>
<proteinExistence type="inferred from homology"/>
<dbReference type="EMBL" id="JAGIYY010000001">
    <property type="protein sequence ID" value="MBP0437187.1"/>
    <property type="molecule type" value="Genomic_DNA"/>
</dbReference>
<dbReference type="InterPro" id="IPR002347">
    <property type="entry name" value="SDR_fam"/>
</dbReference>
<dbReference type="AlphaFoldDB" id="A0A8J7R4D1"/>
<dbReference type="Gene3D" id="3.40.50.720">
    <property type="entry name" value="NAD(P)-binding Rossmann-like Domain"/>
    <property type="match status" value="1"/>
</dbReference>